<reference evidence="1 2" key="1">
    <citation type="submission" date="2021-01" db="EMBL/GenBank/DDBJ databases">
        <title>Streptomyces acididurans sp. nov., isolated from a peat swamp forest soil.</title>
        <authorList>
            <person name="Chantavorakit T."/>
            <person name="Duangmal K."/>
        </authorList>
    </citation>
    <scope>NUCLEOTIDE SEQUENCE [LARGE SCALE GENOMIC DNA]</scope>
    <source>
        <strain evidence="1 2">KK5PA1</strain>
    </source>
</reference>
<accession>A0ABS2TYU4</accession>
<organism evidence="1 2">
    <name type="scientific">Actinacidiphila acididurans</name>
    <dbReference type="NCBI Taxonomy" id="2784346"/>
    <lineage>
        <taxon>Bacteria</taxon>
        <taxon>Bacillati</taxon>
        <taxon>Actinomycetota</taxon>
        <taxon>Actinomycetes</taxon>
        <taxon>Kitasatosporales</taxon>
        <taxon>Streptomycetaceae</taxon>
        <taxon>Actinacidiphila</taxon>
    </lineage>
</organism>
<evidence type="ECO:0000313" key="2">
    <source>
        <dbReference type="Proteomes" id="UP000749040"/>
    </source>
</evidence>
<comment type="caution">
    <text evidence="1">The sequence shown here is derived from an EMBL/GenBank/DDBJ whole genome shotgun (WGS) entry which is preliminary data.</text>
</comment>
<protein>
    <submittedName>
        <fullName evidence="1">Uncharacterized protein</fullName>
    </submittedName>
</protein>
<gene>
    <name evidence="1" type="ORF">ITX44_28885</name>
</gene>
<proteinExistence type="predicted"/>
<dbReference type="Proteomes" id="UP000749040">
    <property type="component" value="Unassembled WGS sequence"/>
</dbReference>
<dbReference type="EMBL" id="JADKYB010000018">
    <property type="protein sequence ID" value="MBM9508500.1"/>
    <property type="molecule type" value="Genomic_DNA"/>
</dbReference>
<name>A0ABS2TYU4_9ACTN</name>
<sequence>MWACKQCAELYKAMKRAPELVEAAREELGPGYDCDPFDSVLSTQIRLARHIALHHAEQVPDPDPACARCRSDLASSTMPPELVMEHRARHLFAPPRIVEGL</sequence>
<keyword evidence="2" id="KW-1185">Reference proteome</keyword>
<evidence type="ECO:0000313" key="1">
    <source>
        <dbReference type="EMBL" id="MBM9508500.1"/>
    </source>
</evidence>